<feature type="domain" description="Protein kinase" evidence="2">
    <location>
        <begin position="52"/>
        <end position="202"/>
    </location>
</feature>
<keyword evidence="5" id="KW-1185">Reference proteome</keyword>
<dbReference type="Pfam" id="PF07714">
    <property type="entry name" value="PK_Tyr_Ser-Thr"/>
    <property type="match status" value="1"/>
</dbReference>
<evidence type="ECO:0000313" key="4">
    <source>
        <dbReference type="EMBL" id="GMR40417.1"/>
    </source>
</evidence>
<dbReference type="PANTHER" id="PTHR24416:SF611">
    <property type="entry name" value="TYROSINE-PROTEIN KINASE TRANSMEMBRANE RECEPTOR ROR"/>
    <property type="match status" value="1"/>
</dbReference>
<evidence type="ECO:0000313" key="3">
    <source>
        <dbReference type="EMBL" id="GMR40407.1"/>
    </source>
</evidence>
<dbReference type="GO" id="GO:0007169">
    <property type="term" value="P:cell surface receptor protein tyrosine kinase signaling pathway"/>
    <property type="evidence" value="ECO:0007669"/>
    <property type="project" value="TreeGrafter"/>
</dbReference>
<reference evidence="4" key="2">
    <citation type="submission" date="2023-06" db="EMBL/GenBank/DDBJ databases">
        <title>Genome assembly of Pristionchus species.</title>
        <authorList>
            <person name="Yoshida K."/>
            <person name="Sommer R.J."/>
        </authorList>
    </citation>
    <scope>NUCLEOTIDE SEQUENCE</scope>
    <source>
        <strain evidence="4">RS5460</strain>
    </source>
</reference>
<reference evidence="5" key="1">
    <citation type="submission" date="2022-10" db="EMBL/GenBank/DDBJ databases">
        <title>Genome assembly of Pristionchus species.</title>
        <authorList>
            <person name="Yoshida K."/>
            <person name="Sommer R.J."/>
        </authorList>
    </citation>
    <scope>NUCLEOTIDE SEQUENCE [LARGE SCALE GENOMIC DNA]</scope>
    <source>
        <strain evidence="5">RS5460</strain>
    </source>
</reference>
<feature type="non-terminal residue" evidence="4">
    <location>
        <position position="1"/>
    </location>
</feature>
<dbReference type="PROSITE" id="PS50011">
    <property type="entry name" value="PROTEIN_KINASE_DOM"/>
    <property type="match status" value="1"/>
</dbReference>
<dbReference type="SUPFAM" id="SSF56112">
    <property type="entry name" value="Protein kinase-like (PK-like)"/>
    <property type="match status" value="1"/>
</dbReference>
<gene>
    <name evidence="3" type="ORF">PMAYCL1PPCAC_10602</name>
    <name evidence="4" type="ORF">PMAYCL1PPCAC_10612</name>
</gene>
<dbReference type="GO" id="GO:0005524">
    <property type="term" value="F:ATP binding"/>
    <property type="evidence" value="ECO:0007669"/>
    <property type="project" value="InterPro"/>
</dbReference>
<dbReference type="SMART" id="SM00219">
    <property type="entry name" value="TyrKc"/>
    <property type="match status" value="1"/>
</dbReference>
<dbReference type="InterPro" id="IPR050122">
    <property type="entry name" value="RTK"/>
</dbReference>
<dbReference type="InterPro" id="IPR020635">
    <property type="entry name" value="Tyr_kinase_cat_dom"/>
</dbReference>
<evidence type="ECO:0000256" key="1">
    <source>
        <dbReference type="SAM" id="SignalP"/>
    </source>
</evidence>
<sequence>IILSVVLSVFIIAVLACAIAKFHSRCSQRSKTDDTRTTFDDAFEVPRKLIYVDFNFPLGKGTQGSVFLGSLNTDAHADSASSDETKSRRVAIKMNNAADDHHAQKSLLKEIHVMKCITSHPNINKLVASVTIDSPILLVVEYCKHGSLLDYLKAKYRSRLRNSLNLVCEVIEIWSTDRRWNESFTRIGINSSRYFVAEHSSS</sequence>
<protein>
    <recommendedName>
        <fullName evidence="2">Protein kinase domain-containing protein</fullName>
    </recommendedName>
</protein>
<feature type="signal peptide" evidence="1">
    <location>
        <begin position="1"/>
        <end position="16"/>
    </location>
</feature>
<evidence type="ECO:0000259" key="2">
    <source>
        <dbReference type="PROSITE" id="PS50011"/>
    </source>
</evidence>
<dbReference type="Gene3D" id="3.30.200.20">
    <property type="entry name" value="Phosphorylase Kinase, domain 1"/>
    <property type="match status" value="1"/>
</dbReference>
<keyword evidence="1" id="KW-0732">Signal</keyword>
<dbReference type="EMBL" id="BTRK01000003">
    <property type="protein sequence ID" value="GMR40407.1"/>
    <property type="molecule type" value="Genomic_DNA"/>
</dbReference>
<name>A0AAN4ZFZ2_9BILA</name>
<dbReference type="InterPro" id="IPR011009">
    <property type="entry name" value="Kinase-like_dom_sf"/>
</dbReference>
<comment type="caution">
    <text evidence="4">The sequence shown here is derived from an EMBL/GenBank/DDBJ whole genome shotgun (WGS) entry which is preliminary data.</text>
</comment>
<dbReference type="InterPro" id="IPR000719">
    <property type="entry name" value="Prot_kinase_dom"/>
</dbReference>
<feature type="chain" id="PRO_5044710150" description="Protein kinase domain-containing protein" evidence="1">
    <location>
        <begin position="17"/>
        <end position="202"/>
    </location>
</feature>
<dbReference type="EMBL" id="BTRK01000003">
    <property type="protein sequence ID" value="GMR40417.1"/>
    <property type="molecule type" value="Genomic_DNA"/>
</dbReference>
<evidence type="ECO:0000313" key="5">
    <source>
        <dbReference type="Proteomes" id="UP001328107"/>
    </source>
</evidence>
<dbReference type="GO" id="GO:0005886">
    <property type="term" value="C:plasma membrane"/>
    <property type="evidence" value="ECO:0007669"/>
    <property type="project" value="TreeGrafter"/>
</dbReference>
<organism evidence="4 5">
    <name type="scientific">Pristionchus mayeri</name>
    <dbReference type="NCBI Taxonomy" id="1317129"/>
    <lineage>
        <taxon>Eukaryota</taxon>
        <taxon>Metazoa</taxon>
        <taxon>Ecdysozoa</taxon>
        <taxon>Nematoda</taxon>
        <taxon>Chromadorea</taxon>
        <taxon>Rhabditida</taxon>
        <taxon>Rhabditina</taxon>
        <taxon>Diplogasteromorpha</taxon>
        <taxon>Diplogasteroidea</taxon>
        <taxon>Neodiplogasteridae</taxon>
        <taxon>Pristionchus</taxon>
    </lineage>
</organism>
<dbReference type="PANTHER" id="PTHR24416">
    <property type="entry name" value="TYROSINE-PROTEIN KINASE RECEPTOR"/>
    <property type="match status" value="1"/>
</dbReference>
<proteinExistence type="predicted"/>
<accession>A0AAN4ZFZ2</accession>
<dbReference type="Proteomes" id="UP001328107">
    <property type="component" value="Unassembled WGS sequence"/>
</dbReference>
<dbReference type="GO" id="GO:0043235">
    <property type="term" value="C:receptor complex"/>
    <property type="evidence" value="ECO:0007669"/>
    <property type="project" value="TreeGrafter"/>
</dbReference>
<dbReference type="AlphaFoldDB" id="A0AAN4ZFZ2"/>
<dbReference type="InterPro" id="IPR001245">
    <property type="entry name" value="Ser-Thr/Tyr_kinase_cat_dom"/>
</dbReference>
<dbReference type="GO" id="GO:0004714">
    <property type="term" value="F:transmembrane receptor protein tyrosine kinase activity"/>
    <property type="evidence" value="ECO:0007669"/>
    <property type="project" value="TreeGrafter"/>
</dbReference>